<evidence type="ECO:0000256" key="1">
    <source>
        <dbReference type="RuleBase" id="RU102079"/>
    </source>
</evidence>
<keyword evidence="1" id="KW-0430">Lectin</keyword>
<dbReference type="InterPro" id="IPR013320">
    <property type="entry name" value="ConA-like_dom_sf"/>
</dbReference>
<dbReference type="EMBL" id="WUBL01000019">
    <property type="protein sequence ID" value="KAF2970761.1"/>
    <property type="molecule type" value="Genomic_DNA"/>
</dbReference>
<evidence type="ECO:0000259" key="3">
    <source>
        <dbReference type="PROSITE" id="PS51304"/>
    </source>
</evidence>
<dbReference type="Gene3D" id="2.60.120.200">
    <property type="match status" value="2"/>
</dbReference>
<dbReference type="PANTHER" id="PTHR11346:SF171">
    <property type="entry name" value="GALECTIN"/>
    <property type="match status" value="1"/>
</dbReference>
<gene>
    <name evidence="4" type="ORF">GQX73_g2796</name>
</gene>
<feature type="domain" description="Galectin" evidence="3">
    <location>
        <begin position="114"/>
        <end position="257"/>
    </location>
</feature>
<dbReference type="OrthoDB" id="167809at2759"/>
<evidence type="ECO:0000313" key="5">
    <source>
        <dbReference type="Proteomes" id="UP000481858"/>
    </source>
</evidence>
<dbReference type="GO" id="GO:0016936">
    <property type="term" value="F:galactoside binding"/>
    <property type="evidence" value="ECO:0007669"/>
    <property type="project" value="TreeGrafter"/>
</dbReference>
<organism evidence="4 5">
    <name type="scientific">Xylaria multiplex</name>
    <dbReference type="NCBI Taxonomy" id="323545"/>
    <lineage>
        <taxon>Eukaryota</taxon>
        <taxon>Fungi</taxon>
        <taxon>Dikarya</taxon>
        <taxon>Ascomycota</taxon>
        <taxon>Pezizomycotina</taxon>
        <taxon>Sordariomycetes</taxon>
        <taxon>Xylariomycetidae</taxon>
        <taxon>Xylariales</taxon>
        <taxon>Xylariaceae</taxon>
        <taxon>Xylaria</taxon>
    </lineage>
</organism>
<keyword evidence="5" id="KW-1185">Reference proteome</keyword>
<accession>A0A7C8IRX5</accession>
<dbReference type="Proteomes" id="UP000481858">
    <property type="component" value="Unassembled WGS sequence"/>
</dbReference>
<evidence type="ECO:0000313" key="4">
    <source>
        <dbReference type="EMBL" id="KAF2970761.1"/>
    </source>
</evidence>
<dbReference type="GO" id="GO:0030246">
    <property type="term" value="F:carbohydrate binding"/>
    <property type="evidence" value="ECO:0007669"/>
    <property type="project" value="UniProtKB-UniRule"/>
</dbReference>
<dbReference type="InterPro" id="IPR001079">
    <property type="entry name" value="Galectin_CRD"/>
</dbReference>
<reference evidence="4 5" key="1">
    <citation type="submission" date="2019-12" db="EMBL/GenBank/DDBJ databases">
        <title>Draft genome sequence of the ascomycete Xylaria multiplex DSM 110363.</title>
        <authorList>
            <person name="Buettner E."/>
            <person name="Kellner H."/>
        </authorList>
    </citation>
    <scope>NUCLEOTIDE SEQUENCE [LARGE SCALE GENOMIC DNA]</scope>
    <source>
        <strain evidence="4 5">DSM 110363</strain>
    </source>
</reference>
<dbReference type="InterPro" id="IPR044156">
    <property type="entry name" value="Galectin-like"/>
</dbReference>
<sequence>MTNLTIFNGDTRALPSPLHGGDGPEESFKFDGSFTNGQASVVSVTLQGSKYLIAINGNLRYTYTQRINAPVRGLKYEGLVGMTTVMFGDFVDAMVVGTLPPPNPSESFSLHVGDTHSLSSAVANGQFVYFVSSTITLAPELGPGGDNTTLNLLSASGDYLLHIAFRRPDNTINFNARGVTSPWGTQETISSQGFFHEGQPVSVVVQNKSSTFDIYVNETACYTFKKRSNQAIWAISYTKNPGQLTPIFADIINAAIAGN</sequence>
<dbReference type="PANTHER" id="PTHR11346">
    <property type="entry name" value="GALECTIN"/>
    <property type="match status" value="1"/>
</dbReference>
<comment type="caution">
    <text evidence="4">The sequence shown here is derived from an EMBL/GenBank/DDBJ whole genome shotgun (WGS) entry which is preliminary data.</text>
</comment>
<proteinExistence type="predicted"/>
<evidence type="ECO:0000256" key="2">
    <source>
        <dbReference type="SAM" id="MobiDB-lite"/>
    </source>
</evidence>
<name>A0A7C8IRX5_9PEZI</name>
<dbReference type="InParanoid" id="A0A7C8IRX5"/>
<dbReference type="Pfam" id="PF00337">
    <property type="entry name" value="Gal-bind_lectin"/>
    <property type="match status" value="1"/>
</dbReference>
<feature type="region of interest" description="Disordered" evidence="2">
    <location>
        <begin position="1"/>
        <end position="22"/>
    </location>
</feature>
<dbReference type="PROSITE" id="PS51304">
    <property type="entry name" value="GALECTIN"/>
    <property type="match status" value="1"/>
</dbReference>
<dbReference type="SUPFAM" id="SSF49899">
    <property type="entry name" value="Concanavalin A-like lectins/glucanases"/>
    <property type="match status" value="1"/>
</dbReference>
<protein>
    <recommendedName>
        <fullName evidence="1">Galectin</fullName>
    </recommendedName>
</protein>
<dbReference type="AlphaFoldDB" id="A0A7C8IRX5"/>